<feature type="compositionally biased region" description="Basic and acidic residues" evidence="1">
    <location>
        <begin position="424"/>
        <end position="434"/>
    </location>
</feature>
<dbReference type="RefSeq" id="XP_024334843.1">
    <property type="nucleotide sequence ID" value="XM_024482891.1"/>
</dbReference>
<feature type="compositionally biased region" description="Polar residues" evidence="1">
    <location>
        <begin position="309"/>
        <end position="320"/>
    </location>
</feature>
<dbReference type="OrthoDB" id="2590746at2759"/>
<evidence type="ECO:0000313" key="3">
    <source>
        <dbReference type="Proteomes" id="UP000194127"/>
    </source>
</evidence>
<proteinExistence type="predicted"/>
<organism evidence="2 3">
    <name type="scientific">Postia placenta MAD-698-R-SB12</name>
    <dbReference type="NCBI Taxonomy" id="670580"/>
    <lineage>
        <taxon>Eukaryota</taxon>
        <taxon>Fungi</taxon>
        <taxon>Dikarya</taxon>
        <taxon>Basidiomycota</taxon>
        <taxon>Agaricomycotina</taxon>
        <taxon>Agaricomycetes</taxon>
        <taxon>Polyporales</taxon>
        <taxon>Adustoporiaceae</taxon>
        <taxon>Rhodonia</taxon>
    </lineage>
</organism>
<evidence type="ECO:0000256" key="1">
    <source>
        <dbReference type="SAM" id="MobiDB-lite"/>
    </source>
</evidence>
<feature type="region of interest" description="Disordered" evidence="1">
    <location>
        <begin position="619"/>
        <end position="650"/>
    </location>
</feature>
<feature type="compositionally biased region" description="Polar residues" evidence="1">
    <location>
        <begin position="96"/>
        <end position="105"/>
    </location>
</feature>
<reference evidence="2 3" key="1">
    <citation type="submission" date="2017-04" db="EMBL/GenBank/DDBJ databases">
        <title>Genome Sequence of the Model Brown-Rot Fungus Postia placenta SB12.</title>
        <authorList>
            <consortium name="DOE Joint Genome Institute"/>
            <person name="Gaskell J."/>
            <person name="Kersten P."/>
            <person name="Larrondo L.F."/>
            <person name="Canessa P."/>
            <person name="Martinez D."/>
            <person name="Hibbett D."/>
            <person name="Schmoll M."/>
            <person name="Kubicek C.P."/>
            <person name="Martinez A.T."/>
            <person name="Yadav J."/>
            <person name="Master E."/>
            <person name="Magnuson J.K."/>
            <person name="James T."/>
            <person name="Yaver D."/>
            <person name="Berka R."/>
            <person name="Labutti K."/>
            <person name="Lipzen A."/>
            <person name="Aerts A."/>
            <person name="Barry K."/>
            <person name="Henrissat B."/>
            <person name="Blanchette R."/>
            <person name="Grigoriev I."/>
            <person name="Cullen D."/>
        </authorList>
    </citation>
    <scope>NUCLEOTIDE SEQUENCE [LARGE SCALE GENOMIC DNA]</scope>
    <source>
        <strain evidence="2 3">MAD-698-R-SB12</strain>
    </source>
</reference>
<name>A0A1X6MP45_9APHY</name>
<dbReference type="AlphaFoldDB" id="A0A1X6MP45"/>
<gene>
    <name evidence="2" type="ORF">POSPLADRAFT_1076135</name>
</gene>
<protein>
    <submittedName>
        <fullName evidence="2">Uncharacterized protein</fullName>
    </submittedName>
</protein>
<sequence>MDRRLPPTLAEWETRPDWSLSYSFTPPPMFQTLSSFLPSTIQQFGSDKPAPTTEVAPALPRQPPPSDMRPVEEQPVKKKKERTNESFIVVRPPPSKTNHPLNLQVQLVPPNSKERPSSRQSTDSSAEIDAQSLSRTPSNRSDASLYSSYSSAGSISTVGSSSTTSSGRRMIIPLYNLQAHNVMQNVIVDAGTDAKVAKFLKRGLEVIGLAVFEPVEVWGSGAVGVDETGRRVSIDYGRGEPAHTPTSSAVSLNTYEFAHEPSTTPLARVVSPPATPTTSSARSGSRKIFGKLFKRKEGDVGTPPPSPLPLNQSVMPSMDSTRSKRTSLLSAHGHVLSASVSEPPLQPPVLGIQPSLRSPTVPPKGRPTKYVWIVRKWLKGEPESMFRDVKDRLQEARNGNAAAGLEGVVEVRFEWSRGGSTQKRGREGEHVRRESTRRRNRASLVGSSATPSTASLHHPSTQSPVRQPQSQSQRTLSPGNAPRRSVDSARSISPGPASIVTGESTDESGRAARREREEDDGDESDPEDSETPWTCTLVVRRLHAPPPARSPQHLGAGAPPQQQPPQSIRVKVAAVVPTPHHPKVVALLKVAFPLPDVEIERVAVHRRVVTPQGIARPAVSPLPPAAPSGGSGKSSKFWGGGGGGKESGRVEAGRPASVMLTAEEIKDVVSCTALWLVVREGFGGVGRERRKGDRWMLRG</sequence>
<feature type="region of interest" description="Disordered" evidence="1">
    <location>
        <begin position="263"/>
        <end position="365"/>
    </location>
</feature>
<feature type="compositionally biased region" description="Basic and acidic residues" evidence="1">
    <location>
        <begin position="507"/>
        <end position="516"/>
    </location>
</feature>
<feature type="compositionally biased region" description="Basic residues" evidence="1">
    <location>
        <begin position="284"/>
        <end position="294"/>
    </location>
</feature>
<dbReference type="Proteomes" id="UP000194127">
    <property type="component" value="Unassembled WGS sequence"/>
</dbReference>
<accession>A0A1X6MP45</accession>
<dbReference type="EMBL" id="KZ110606">
    <property type="protein sequence ID" value="OSX58049.1"/>
    <property type="molecule type" value="Genomic_DNA"/>
</dbReference>
<feature type="region of interest" description="Disordered" evidence="1">
    <location>
        <begin position="417"/>
        <end position="533"/>
    </location>
</feature>
<feature type="compositionally biased region" description="Low complexity" evidence="1">
    <location>
        <begin position="138"/>
        <end position="166"/>
    </location>
</feature>
<feature type="compositionally biased region" description="Polar residues" evidence="1">
    <location>
        <begin position="445"/>
        <end position="455"/>
    </location>
</feature>
<feature type="compositionally biased region" description="Low complexity" evidence="1">
    <location>
        <begin position="459"/>
        <end position="475"/>
    </location>
</feature>
<evidence type="ECO:0000313" key="2">
    <source>
        <dbReference type="EMBL" id="OSX58049.1"/>
    </source>
</evidence>
<feature type="region of interest" description="Disordered" evidence="1">
    <location>
        <begin position="40"/>
        <end position="166"/>
    </location>
</feature>
<keyword evidence="3" id="KW-1185">Reference proteome</keyword>
<feature type="region of interest" description="Disordered" evidence="1">
    <location>
        <begin position="545"/>
        <end position="568"/>
    </location>
</feature>
<feature type="compositionally biased region" description="Polar residues" evidence="1">
    <location>
        <begin position="118"/>
        <end position="137"/>
    </location>
</feature>
<dbReference type="GeneID" id="36327840"/>
<feature type="compositionally biased region" description="Acidic residues" evidence="1">
    <location>
        <begin position="517"/>
        <end position="530"/>
    </location>
</feature>